<reference evidence="2" key="1">
    <citation type="journal article" date="2019" name="Int. J. Syst. Evol. Microbiol.">
        <title>The Global Catalogue of Microorganisms (GCM) 10K type strain sequencing project: providing services to taxonomists for standard genome sequencing and annotation.</title>
        <authorList>
            <consortium name="The Broad Institute Genomics Platform"/>
            <consortium name="The Broad Institute Genome Sequencing Center for Infectious Disease"/>
            <person name="Wu L."/>
            <person name="Ma J."/>
        </authorList>
    </citation>
    <scope>NUCLEOTIDE SEQUENCE [LARGE SCALE GENOMIC DNA]</scope>
    <source>
        <strain evidence="2">JCM 16545</strain>
    </source>
</reference>
<name>A0ABW5E138_9BACT</name>
<organism evidence="1 2">
    <name type="scientific">Rubritalea spongiae</name>
    <dbReference type="NCBI Taxonomy" id="430797"/>
    <lineage>
        <taxon>Bacteria</taxon>
        <taxon>Pseudomonadati</taxon>
        <taxon>Verrucomicrobiota</taxon>
        <taxon>Verrucomicrobiia</taxon>
        <taxon>Verrucomicrobiales</taxon>
        <taxon>Rubritaleaceae</taxon>
        <taxon>Rubritalea</taxon>
    </lineage>
</organism>
<dbReference type="PANTHER" id="PTHR43737:SF1">
    <property type="entry name" value="DUF1501 DOMAIN-CONTAINING PROTEIN"/>
    <property type="match status" value="1"/>
</dbReference>
<dbReference type="InterPro" id="IPR010869">
    <property type="entry name" value="DUF1501"/>
</dbReference>
<keyword evidence="2" id="KW-1185">Reference proteome</keyword>
<gene>
    <name evidence="1" type="ORF">ACFSQZ_07440</name>
</gene>
<sequence>MKNSFFNKTVSRRSFLQDCGKMTSIGALSSIISLKMVNQVFAARPSGSITDYKGLVCIFFHGGNDSFNMLTPGLGSAWDNYVATRGNLALPQAEMHRIVDSVSGQDYHVHRRMEGVKNLFDDGDLSFVANVGTLVEPTTLSQMQNSSVKLPYGLYSHNDQQKQWQTSISDTRSGSVTGWGGRMLEILNDAANNNATAAVNLSPSGSNLFQDSGSSIPFSIKGGVNSLDLYKSNSSIKDAVDSDLEKAYSTVLQNHHEHVRARSIEQTELLETIADNTDIATPFPNTYLGKQLRQVAIYIKAQGVDGLNANRQTFFCSQGGFDLHGEGLDAHNNLLQSVSDALVAFNAALKEIGYHDKVVTYTASDFGRSLTTNGGGTDHGWGGNQIVMGGPVSGGQVFGDYPTLALGTMTDTGRGRQLPTTSVDELHASLAYWYGIENNNEMELVVPNIRNFWTSGSTQTPIAGMFG</sequence>
<dbReference type="PANTHER" id="PTHR43737">
    <property type="entry name" value="BLL7424 PROTEIN"/>
    <property type="match status" value="1"/>
</dbReference>
<evidence type="ECO:0000313" key="1">
    <source>
        <dbReference type="EMBL" id="MFD2276297.1"/>
    </source>
</evidence>
<comment type="caution">
    <text evidence="1">The sequence shown here is derived from an EMBL/GenBank/DDBJ whole genome shotgun (WGS) entry which is preliminary data.</text>
</comment>
<dbReference type="InterPro" id="IPR006311">
    <property type="entry name" value="TAT_signal"/>
</dbReference>
<proteinExistence type="predicted"/>
<evidence type="ECO:0000313" key="2">
    <source>
        <dbReference type="Proteomes" id="UP001597297"/>
    </source>
</evidence>
<dbReference type="Pfam" id="PF07394">
    <property type="entry name" value="DUF1501"/>
    <property type="match status" value="1"/>
</dbReference>
<dbReference type="RefSeq" id="WP_377094362.1">
    <property type="nucleotide sequence ID" value="NZ_JBHSJM010000001.1"/>
</dbReference>
<dbReference type="PROSITE" id="PS51318">
    <property type="entry name" value="TAT"/>
    <property type="match status" value="1"/>
</dbReference>
<accession>A0ABW5E138</accession>
<dbReference type="Proteomes" id="UP001597297">
    <property type="component" value="Unassembled WGS sequence"/>
</dbReference>
<protein>
    <submittedName>
        <fullName evidence="1">DUF1501 domain-containing protein</fullName>
    </submittedName>
</protein>
<dbReference type="EMBL" id="JBHUJC010000020">
    <property type="protein sequence ID" value="MFD2276297.1"/>
    <property type="molecule type" value="Genomic_DNA"/>
</dbReference>